<dbReference type="EMBL" id="BAABQU010000030">
    <property type="protein sequence ID" value="GAA5440888.1"/>
    <property type="molecule type" value="Genomic_DNA"/>
</dbReference>
<evidence type="ECO:0000313" key="2">
    <source>
        <dbReference type="Proteomes" id="UP001423409"/>
    </source>
</evidence>
<gene>
    <name evidence="1" type="ORF">Dcae01_02416</name>
</gene>
<evidence type="ECO:0000313" key="1">
    <source>
        <dbReference type="EMBL" id="GAA5440888.1"/>
    </source>
</evidence>
<dbReference type="Proteomes" id="UP001423409">
    <property type="component" value="Unassembled WGS sequence"/>
</dbReference>
<dbReference type="InterPro" id="IPR029044">
    <property type="entry name" value="Nucleotide-diphossugar_trans"/>
</dbReference>
<name>A0ABP9UF84_9DEIO</name>
<reference evidence="1 2" key="1">
    <citation type="submission" date="2024-02" db="EMBL/GenBank/DDBJ databases">
        <title>Deinococcus caeni NBRC 101312.</title>
        <authorList>
            <person name="Ichikawa N."/>
            <person name="Katano-Makiyama Y."/>
            <person name="Hidaka K."/>
        </authorList>
    </citation>
    <scope>NUCLEOTIDE SEQUENCE [LARGE SCALE GENOMIC DNA]</scope>
    <source>
        <strain evidence="1 2">NBRC 101312</strain>
    </source>
</reference>
<proteinExistence type="predicted"/>
<organism evidence="1 2">
    <name type="scientific">Deinococcus caeni</name>
    <dbReference type="NCBI Taxonomy" id="569127"/>
    <lineage>
        <taxon>Bacteria</taxon>
        <taxon>Thermotogati</taxon>
        <taxon>Deinococcota</taxon>
        <taxon>Deinococci</taxon>
        <taxon>Deinococcales</taxon>
        <taxon>Deinococcaceae</taxon>
        <taxon>Deinococcus</taxon>
    </lineage>
</organism>
<comment type="caution">
    <text evidence="1">The sequence shown here is derived from an EMBL/GenBank/DDBJ whole genome shotgun (WGS) entry which is preliminary data.</text>
</comment>
<sequence length="107" mass="12398">MDTYSPITAVVGAVPHHPWISELLSHYEGIDFEDGFTNTARISENLNKKYKILNNNKLQSFMDVTIYPAEYFCIPSEDGYAVHHFNGSWLGKTSKVRKFLRKFLIRK</sequence>
<accession>A0ABP9UF84</accession>
<dbReference type="SUPFAM" id="SSF53448">
    <property type="entry name" value="Nucleotide-diphospho-sugar transferases"/>
    <property type="match status" value="1"/>
</dbReference>
<keyword evidence="2" id="KW-1185">Reference proteome</keyword>
<protein>
    <submittedName>
        <fullName evidence="1">Uncharacterized protein</fullName>
    </submittedName>
</protein>